<evidence type="ECO:0000313" key="10">
    <source>
        <dbReference type="RefSeq" id="XP_006814551.1"/>
    </source>
</evidence>
<feature type="signal peptide" evidence="6">
    <location>
        <begin position="1"/>
        <end position="23"/>
    </location>
</feature>
<dbReference type="InterPro" id="IPR011677">
    <property type="entry name" value="TCTN1-3_dom"/>
</dbReference>
<feature type="domain" description="Tectonic-1-3" evidence="7">
    <location>
        <begin position="421"/>
        <end position="595"/>
    </location>
</feature>
<protein>
    <submittedName>
        <fullName evidence="10">Tectonic-1</fullName>
    </submittedName>
</protein>
<dbReference type="PANTHER" id="PTHR14611:SF2">
    <property type="entry name" value="TECTONIC"/>
    <property type="match status" value="1"/>
</dbReference>
<gene>
    <name evidence="10" type="primary">LOC100313750</name>
</gene>
<evidence type="ECO:0000313" key="9">
    <source>
        <dbReference type="Proteomes" id="UP000694865"/>
    </source>
</evidence>
<dbReference type="Pfam" id="PF25752">
    <property type="entry name" value="DUF1619_N"/>
    <property type="match status" value="1"/>
</dbReference>
<evidence type="ECO:0000256" key="2">
    <source>
        <dbReference type="ARBA" id="ARBA00022729"/>
    </source>
</evidence>
<organism evidence="9 10">
    <name type="scientific">Saccoglossus kowalevskii</name>
    <name type="common">Acorn worm</name>
    <dbReference type="NCBI Taxonomy" id="10224"/>
    <lineage>
        <taxon>Eukaryota</taxon>
        <taxon>Metazoa</taxon>
        <taxon>Hemichordata</taxon>
        <taxon>Enteropneusta</taxon>
        <taxon>Harrimaniidae</taxon>
        <taxon>Saccoglossus</taxon>
    </lineage>
</organism>
<keyword evidence="2 6" id="KW-0732">Signal</keyword>
<keyword evidence="9" id="KW-1185">Reference proteome</keyword>
<sequence>MADNKNSSVFFLIFLSYISVVFSQTGTVGPVTTATVDLNATDATTATVIVTEQPQTTEAATQLPESTELPANTDLGPCTCDLTVPSCDVNCCCDPDCSAEDRHTFSECVENTYYHDDKVCLQSYQLILANTPYTVNKTESGLFCIEFDNYEDRNYYLIPDTVYTIERFNELVDEYGDYTYERVSDTEDEYGVFYKSGDPIYTIYESLAQGVLGLPNRLTSSLCGNNNPAAYLFDESFQCTRQIFDLEAQCETMPALSAQVYYEGFKVVSTPYFLNEIEPDPVLVNSTTESPTSFTTPNATNDTTAVPTTPLYNDSTIYDHPALLPITVQNLYCIELLGVRRECNFTSEEIPRPEYDANTMTCQNAIFEVNYMFTTNGTSGISSVQVDLVFGNITSSELPFYQTYNSAYAKLEDTEIFEKSGNPGYVVGEPLMAGTMTSEVDPLGETRYSIILDSNRDNWLTMVSPTADGNCITDADSRTSVTFGLDMRTGCNLVVAYENLTDICVLIQEAVNNTLFGSSPPTHVAMFGNSRVEMAGDWVPILYDNVPASNPSPSTGPEGVCHNMVLGVHLEILYADTGSLANPQPKIIGVTYRYAQPVELKYQCIGAYCQPGTEDIQQNFEVVSSVGYIDTSSYPEGVQAAPPTFTAKLPYDFFYPFGVNAASPLRESTIFSTVVIAVVSMVLML</sequence>
<feature type="domain" description="Tectonic-1-3 N-terminal" evidence="8">
    <location>
        <begin position="73"/>
        <end position="155"/>
    </location>
</feature>
<evidence type="ECO:0000256" key="5">
    <source>
        <dbReference type="SAM" id="MobiDB-lite"/>
    </source>
</evidence>
<evidence type="ECO:0000256" key="1">
    <source>
        <dbReference type="ARBA" id="ARBA00007633"/>
    </source>
</evidence>
<reference evidence="10" key="1">
    <citation type="submission" date="2025-08" db="UniProtKB">
        <authorList>
            <consortium name="RefSeq"/>
        </authorList>
    </citation>
    <scope>IDENTIFICATION</scope>
    <source>
        <tissue evidence="10">Testes</tissue>
    </source>
</reference>
<keyword evidence="3" id="KW-0970">Cilium biogenesis/degradation</keyword>
<dbReference type="Pfam" id="PF07773">
    <property type="entry name" value="TCTN_DUF1619"/>
    <property type="match status" value="2"/>
</dbReference>
<accession>A0ABM0M3G0</accession>
<dbReference type="Proteomes" id="UP000694865">
    <property type="component" value="Unplaced"/>
</dbReference>
<comment type="similarity">
    <text evidence="1">Belongs to the tectonic family.</text>
</comment>
<dbReference type="InterPro" id="IPR040354">
    <property type="entry name" value="TCTN1-3"/>
</dbReference>
<evidence type="ECO:0000259" key="8">
    <source>
        <dbReference type="Pfam" id="PF25752"/>
    </source>
</evidence>
<evidence type="ECO:0000256" key="4">
    <source>
        <dbReference type="ARBA" id="ARBA00023180"/>
    </source>
</evidence>
<proteinExistence type="inferred from homology"/>
<name>A0ABM0M3G0_SACKO</name>
<keyword evidence="4" id="KW-0325">Glycoprotein</keyword>
<feature type="compositionally biased region" description="Low complexity" evidence="5">
    <location>
        <begin position="288"/>
        <end position="297"/>
    </location>
</feature>
<dbReference type="PANTHER" id="PTHR14611">
    <property type="entry name" value="TECTONIC FAMILY MEMBER"/>
    <property type="match status" value="1"/>
</dbReference>
<feature type="chain" id="PRO_5046181603" evidence="6">
    <location>
        <begin position="24"/>
        <end position="685"/>
    </location>
</feature>
<dbReference type="RefSeq" id="XP_006814551.1">
    <property type="nucleotide sequence ID" value="XM_006814488.1"/>
</dbReference>
<feature type="domain" description="Tectonic-1-3" evidence="7">
    <location>
        <begin position="193"/>
        <end position="397"/>
    </location>
</feature>
<evidence type="ECO:0000256" key="3">
    <source>
        <dbReference type="ARBA" id="ARBA00022794"/>
    </source>
</evidence>
<evidence type="ECO:0000256" key="6">
    <source>
        <dbReference type="SAM" id="SignalP"/>
    </source>
</evidence>
<dbReference type="GeneID" id="100313750"/>
<evidence type="ECO:0000259" key="7">
    <source>
        <dbReference type="Pfam" id="PF07773"/>
    </source>
</evidence>
<feature type="region of interest" description="Disordered" evidence="5">
    <location>
        <begin position="288"/>
        <end position="307"/>
    </location>
</feature>
<feature type="compositionally biased region" description="Polar residues" evidence="5">
    <location>
        <begin position="298"/>
        <end position="307"/>
    </location>
</feature>
<dbReference type="InterPro" id="IPR057724">
    <property type="entry name" value="TCTN1-3_N"/>
</dbReference>